<dbReference type="GO" id="GO:0030322">
    <property type="term" value="P:stabilization of membrane potential"/>
    <property type="evidence" value="ECO:0007669"/>
    <property type="project" value="TreeGrafter"/>
</dbReference>
<evidence type="ECO:0000256" key="7">
    <source>
        <dbReference type="ARBA" id="ARBA00022723"/>
    </source>
</evidence>
<dbReference type="GO" id="GO:0005886">
    <property type="term" value="C:plasma membrane"/>
    <property type="evidence" value="ECO:0007669"/>
    <property type="project" value="TreeGrafter"/>
</dbReference>
<evidence type="ECO:0000256" key="9">
    <source>
        <dbReference type="ARBA" id="ARBA00022826"/>
    </source>
</evidence>
<feature type="domain" description="Potassium channel" evidence="17">
    <location>
        <begin position="72"/>
        <end position="152"/>
    </location>
</feature>
<protein>
    <submittedName>
        <fullName evidence="18">Potassium channel domain</fullName>
    </submittedName>
</protein>
<keyword evidence="4" id="KW-0633">Potassium transport</keyword>
<comment type="caution">
    <text evidence="18">The sequence shown here is derived from an EMBL/GenBank/DDBJ whole genome shotgun (WGS) entry which is preliminary data.</text>
</comment>
<dbReference type="PANTHER" id="PTHR11003:SF291">
    <property type="entry name" value="IP11374P"/>
    <property type="match status" value="1"/>
</dbReference>
<reference evidence="18 19" key="1">
    <citation type="submission" date="2023-12" db="EMBL/GenBank/DDBJ databases">
        <title>A high-quality genome assembly for Dillenia turbinata (Dilleniales).</title>
        <authorList>
            <person name="Chanderbali A."/>
        </authorList>
    </citation>
    <scope>NUCLEOTIDE SEQUENCE [LARGE SCALE GENOMIC DNA]</scope>
    <source>
        <strain evidence="18">LSX21</strain>
        <tissue evidence="18">Leaf</tissue>
    </source>
</reference>
<comment type="similarity">
    <text evidence="2">Belongs to the two pore domain potassium channel (TC 1.A.1.7) family.</text>
</comment>
<dbReference type="Proteomes" id="UP001370490">
    <property type="component" value="Unassembled WGS sequence"/>
</dbReference>
<evidence type="ECO:0000256" key="11">
    <source>
        <dbReference type="ARBA" id="ARBA00022958"/>
    </source>
</evidence>
<evidence type="ECO:0000256" key="5">
    <source>
        <dbReference type="ARBA" id="ARBA00022554"/>
    </source>
</evidence>
<evidence type="ECO:0000259" key="17">
    <source>
        <dbReference type="Pfam" id="PF07885"/>
    </source>
</evidence>
<feature type="transmembrane region" description="Helical" evidence="16">
    <location>
        <begin position="65"/>
        <end position="87"/>
    </location>
</feature>
<evidence type="ECO:0000313" key="18">
    <source>
        <dbReference type="EMBL" id="KAK6947072.1"/>
    </source>
</evidence>
<keyword evidence="19" id="KW-1185">Reference proteome</keyword>
<dbReference type="SUPFAM" id="SSF81324">
    <property type="entry name" value="Voltage-gated potassium channels"/>
    <property type="match status" value="2"/>
</dbReference>
<dbReference type="GO" id="GO:0030007">
    <property type="term" value="P:intracellular potassium ion homeostasis"/>
    <property type="evidence" value="ECO:0007669"/>
    <property type="project" value="UniProtKB-ARBA"/>
</dbReference>
<dbReference type="GO" id="GO:0046872">
    <property type="term" value="F:metal ion binding"/>
    <property type="evidence" value="ECO:0007669"/>
    <property type="project" value="UniProtKB-KW"/>
</dbReference>
<organism evidence="18 19">
    <name type="scientific">Dillenia turbinata</name>
    <dbReference type="NCBI Taxonomy" id="194707"/>
    <lineage>
        <taxon>Eukaryota</taxon>
        <taxon>Viridiplantae</taxon>
        <taxon>Streptophyta</taxon>
        <taxon>Embryophyta</taxon>
        <taxon>Tracheophyta</taxon>
        <taxon>Spermatophyta</taxon>
        <taxon>Magnoliopsida</taxon>
        <taxon>eudicotyledons</taxon>
        <taxon>Gunneridae</taxon>
        <taxon>Pentapetalae</taxon>
        <taxon>Dilleniales</taxon>
        <taxon>Dilleniaceae</taxon>
        <taxon>Dillenia</taxon>
    </lineage>
</organism>
<dbReference type="AlphaFoldDB" id="A0AAN8ZRK7"/>
<dbReference type="FunFam" id="1.10.287.70:FF:000127">
    <property type="entry name" value="Calcium-activated outward-rectifying potassium channel 1"/>
    <property type="match status" value="1"/>
</dbReference>
<keyword evidence="10" id="KW-0106">Calcium</keyword>
<dbReference type="PROSITE" id="PS00018">
    <property type="entry name" value="EF_HAND_1"/>
    <property type="match status" value="2"/>
</dbReference>
<keyword evidence="3" id="KW-0813">Transport</keyword>
<gene>
    <name evidence="18" type="ORF">RJ641_000545</name>
</gene>
<dbReference type="PRINTS" id="PR01333">
    <property type="entry name" value="2POREKCHANEL"/>
</dbReference>
<dbReference type="GO" id="GO:0022841">
    <property type="term" value="F:potassium ion leak channel activity"/>
    <property type="evidence" value="ECO:0007669"/>
    <property type="project" value="TreeGrafter"/>
</dbReference>
<evidence type="ECO:0000256" key="14">
    <source>
        <dbReference type="ARBA" id="ARBA00023136"/>
    </source>
</evidence>
<dbReference type="EMBL" id="JBAMMX010000001">
    <property type="protein sequence ID" value="KAK6947072.1"/>
    <property type="molecule type" value="Genomic_DNA"/>
</dbReference>
<dbReference type="Pfam" id="PF07885">
    <property type="entry name" value="Ion_trans_2"/>
    <property type="match status" value="2"/>
</dbReference>
<dbReference type="Gene3D" id="1.10.238.10">
    <property type="entry name" value="EF-hand"/>
    <property type="match status" value="1"/>
</dbReference>
<keyword evidence="13" id="KW-0406">Ion transport</keyword>
<accession>A0AAN8ZRK7</accession>
<evidence type="ECO:0000256" key="15">
    <source>
        <dbReference type="ARBA" id="ARBA00023303"/>
    </source>
</evidence>
<evidence type="ECO:0000256" key="12">
    <source>
        <dbReference type="ARBA" id="ARBA00022989"/>
    </source>
</evidence>
<dbReference type="SUPFAM" id="SSF47473">
    <property type="entry name" value="EF-hand"/>
    <property type="match status" value="1"/>
</dbReference>
<evidence type="ECO:0000256" key="4">
    <source>
        <dbReference type="ARBA" id="ARBA00022538"/>
    </source>
</evidence>
<keyword evidence="11" id="KW-0630">Potassium</keyword>
<dbReference type="Gene3D" id="1.10.287.70">
    <property type="match status" value="2"/>
</dbReference>
<feature type="transmembrane region" description="Helical" evidence="16">
    <location>
        <begin position="187"/>
        <end position="208"/>
    </location>
</feature>
<evidence type="ECO:0000256" key="2">
    <source>
        <dbReference type="ARBA" id="ARBA00010159"/>
    </source>
</evidence>
<keyword evidence="6 16" id="KW-0812">Transmembrane</keyword>
<keyword evidence="7" id="KW-0479">Metal-binding</keyword>
<evidence type="ECO:0000256" key="13">
    <source>
        <dbReference type="ARBA" id="ARBA00023065"/>
    </source>
</evidence>
<proteinExistence type="inferred from homology"/>
<dbReference type="FunFam" id="1.10.287.70:FF:000128">
    <property type="entry name" value="Two-pore potassium channel 1"/>
    <property type="match status" value="1"/>
</dbReference>
<feature type="transmembrane region" description="Helical" evidence="16">
    <location>
        <begin position="99"/>
        <end position="119"/>
    </location>
</feature>
<dbReference type="InterPro" id="IPR018247">
    <property type="entry name" value="EF_Hand_1_Ca_BS"/>
</dbReference>
<keyword evidence="12 16" id="KW-1133">Transmembrane helix</keyword>
<keyword evidence="14 16" id="KW-0472">Membrane</keyword>
<evidence type="ECO:0000256" key="16">
    <source>
        <dbReference type="SAM" id="Phobius"/>
    </source>
</evidence>
<dbReference type="GO" id="GO:0009705">
    <property type="term" value="C:plant-type vacuole membrane"/>
    <property type="evidence" value="ECO:0007669"/>
    <property type="project" value="TreeGrafter"/>
</dbReference>
<evidence type="ECO:0000256" key="8">
    <source>
        <dbReference type="ARBA" id="ARBA00022737"/>
    </source>
</evidence>
<evidence type="ECO:0000256" key="3">
    <source>
        <dbReference type="ARBA" id="ARBA00022448"/>
    </source>
</evidence>
<dbReference type="InterPro" id="IPR011992">
    <property type="entry name" value="EF-hand-dom_pair"/>
</dbReference>
<dbReference type="InterPro" id="IPR013099">
    <property type="entry name" value="K_chnl_dom"/>
</dbReference>
<dbReference type="PANTHER" id="PTHR11003">
    <property type="entry name" value="POTASSIUM CHANNEL, SUBFAMILY K"/>
    <property type="match status" value="1"/>
</dbReference>
<keyword evidence="5" id="KW-0926">Vacuole</keyword>
<feature type="domain" description="Potassium channel" evidence="17">
    <location>
        <begin position="193"/>
        <end position="264"/>
    </location>
</feature>
<sequence>MASNSINQPLLNPSHHLSQLEKSIAPRKRFRRCRSAPLAELVPSDVNEDGSLPRSRSIFSKLHPGFKKVCLFLTIYLGVGTVCFYLFGDQIKGEKTNVILDALYLCIVTMTTVGYGDLVPNSVPTKLFACAFVFMGMALVGLILSKAADYMVEKQEILLVKALHISRAVGPTEILKEMETNKVRYKCIMTFILLLALISIGTTFLATVEKLDTLDAFYCVCSTITTLGYGDRSFSTSAGRAFAVFWILTSTVCVAQFFLYLAEVSTESRQKALAKWVLNRRMTNVDLEAADLDEDGVVGVAEFILYKLKEMGKVSQEDISLAFEEFEDLDVDQSGTLSLSDLALSQRNKEANK</sequence>
<comment type="subcellular location">
    <subcellularLocation>
        <location evidence="1">Vacuole membrane</location>
        <topology evidence="1">Multi-pass membrane protein</topology>
    </subcellularLocation>
</comment>
<name>A0AAN8ZRK7_9MAGN</name>
<dbReference type="GO" id="GO:0015271">
    <property type="term" value="F:outward rectifier potassium channel activity"/>
    <property type="evidence" value="ECO:0007669"/>
    <property type="project" value="TreeGrafter"/>
</dbReference>
<keyword evidence="9" id="KW-0631">Potassium channel</keyword>
<evidence type="ECO:0000256" key="1">
    <source>
        <dbReference type="ARBA" id="ARBA00004128"/>
    </source>
</evidence>
<evidence type="ECO:0000313" key="19">
    <source>
        <dbReference type="Proteomes" id="UP001370490"/>
    </source>
</evidence>
<feature type="transmembrane region" description="Helical" evidence="16">
    <location>
        <begin position="125"/>
        <end position="144"/>
    </location>
</feature>
<dbReference type="InterPro" id="IPR003280">
    <property type="entry name" value="2pore_dom_K_chnl"/>
</dbReference>
<keyword evidence="8" id="KW-0677">Repeat</keyword>
<feature type="transmembrane region" description="Helical" evidence="16">
    <location>
        <begin position="241"/>
        <end position="262"/>
    </location>
</feature>
<evidence type="ECO:0000256" key="10">
    <source>
        <dbReference type="ARBA" id="ARBA00022837"/>
    </source>
</evidence>
<evidence type="ECO:0000256" key="6">
    <source>
        <dbReference type="ARBA" id="ARBA00022692"/>
    </source>
</evidence>
<keyword evidence="15 18" id="KW-0407">Ion channel</keyword>